<organism evidence="7 8">
    <name type="scientific">Dreissena polymorpha</name>
    <name type="common">Zebra mussel</name>
    <name type="synonym">Mytilus polymorpha</name>
    <dbReference type="NCBI Taxonomy" id="45954"/>
    <lineage>
        <taxon>Eukaryota</taxon>
        <taxon>Metazoa</taxon>
        <taxon>Spiralia</taxon>
        <taxon>Lophotrochozoa</taxon>
        <taxon>Mollusca</taxon>
        <taxon>Bivalvia</taxon>
        <taxon>Autobranchia</taxon>
        <taxon>Heteroconchia</taxon>
        <taxon>Euheterodonta</taxon>
        <taxon>Imparidentia</taxon>
        <taxon>Neoheterodontei</taxon>
        <taxon>Myida</taxon>
        <taxon>Dreissenoidea</taxon>
        <taxon>Dreissenidae</taxon>
        <taxon>Dreissena</taxon>
    </lineage>
</organism>
<feature type="domain" description="Sushi" evidence="6">
    <location>
        <begin position="150"/>
        <end position="209"/>
    </location>
</feature>
<keyword evidence="4" id="KW-1133">Transmembrane helix</keyword>
<dbReference type="PROSITE" id="PS51257">
    <property type="entry name" value="PROKAR_LIPOPROTEIN"/>
    <property type="match status" value="1"/>
</dbReference>
<feature type="domain" description="Sushi" evidence="6">
    <location>
        <begin position="90"/>
        <end position="149"/>
    </location>
</feature>
<dbReference type="SUPFAM" id="SSF57535">
    <property type="entry name" value="Complement control module/SCR domain"/>
    <property type="match status" value="2"/>
</dbReference>
<feature type="chain" id="PRO_5039637639" description="Sushi domain-containing protein" evidence="5">
    <location>
        <begin position="23"/>
        <end position="412"/>
    </location>
</feature>
<feature type="region of interest" description="Disordered" evidence="3">
    <location>
        <begin position="349"/>
        <end position="412"/>
    </location>
</feature>
<proteinExistence type="predicted"/>
<evidence type="ECO:0000256" key="3">
    <source>
        <dbReference type="SAM" id="MobiDB-lite"/>
    </source>
</evidence>
<dbReference type="PROSITE" id="PS50923">
    <property type="entry name" value="SUSHI"/>
    <property type="match status" value="2"/>
</dbReference>
<gene>
    <name evidence="7" type="ORF">DPMN_061380</name>
</gene>
<name>A0A9D4C7U5_DREPO</name>
<dbReference type="AlphaFoldDB" id="A0A9D4C7U5"/>
<dbReference type="InterPro" id="IPR000436">
    <property type="entry name" value="Sushi_SCR_CCP_dom"/>
</dbReference>
<accession>A0A9D4C7U5</accession>
<protein>
    <recommendedName>
        <fullName evidence="6">Sushi domain-containing protein</fullName>
    </recommendedName>
</protein>
<comment type="caution">
    <text evidence="2">Lacks conserved residue(s) required for the propagation of feature annotation.</text>
</comment>
<evidence type="ECO:0000313" key="7">
    <source>
        <dbReference type="EMBL" id="KAH3718574.1"/>
    </source>
</evidence>
<evidence type="ECO:0000256" key="5">
    <source>
        <dbReference type="SAM" id="SignalP"/>
    </source>
</evidence>
<feature type="signal peptide" evidence="5">
    <location>
        <begin position="1"/>
        <end position="22"/>
    </location>
</feature>
<keyword evidence="5" id="KW-0732">Signal</keyword>
<evidence type="ECO:0000256" key="1">
    <source>
        <dbReference type="ARBA" id="ARBA00023157"/>
    </source>
</evidence>
<dbReference type="Proteomes" id="UP000828390">
    <property type="component" value="Unassembled WGS sequence"/>
</dbReference>
<feature type="transmembrane region" description="Helical" evidence="4">
    <location>
        <begin position="218"/>
        <end position="238"/>
    </location>
</feature>
<dbReference type="Gene3D" id="2.10.70.10">
    <property type="entry name" value="Complement Module, domain 1"/>
    <property type="match status" value="2"/>
</dbReference>
<keyword evidence="8" id="KW-1185">Reference proteome</keyword>
<keyword evidence="4" id="KW-0472">Membrane</keyword>
<reference evidence="7" key="2">
    <citation type="submission" date="2020-11" db="EMBL/GenBank/DDBJ databases">
        <authorList>
            <person name="McCartney M.A."/>
            <person name="Auch B."/>
            <person name="Kono T."/>
            <person name="Mallez S."/>
            <person name="Becker A."/>
            <person name="Gohl D.M."/>
            <person name="Silverstein K.A.T."/>
            <person name="Koren S."/>
            <person name="Bechman K.B."/>
            <person name="Herman A."/>
            <person name="Abrahante J.E."/>
            <person name="Garbe J."/>
        </authorList>
    </citation>
    <scope>NUCLEOTIDE SEQUENCE</scope>
    <source>
        <strain evidence="7">Duluth1</strain>
        <tissue evidence="7">Whole animal</tissue>
    </source>
</reference>
<keyword evidence="4" id="KW-0812">Transmembrane</keyword>
<keyword evidence="1 2" id="KW-1015">Disulfide bond</keyword>
<evidence type="ECO:0000256" key="2">
    <source>
        <dbReference type="PROSITE-ProRule" id="PRU00302"/>
    </source>
</evidence>
<sequence length="412" mass="44974">MASRNCVFGVLICCCLVGSCTANTYAEPYSCYVDVCNEGSDAQFCDEVIRHCRLCDEVRDDCFSRLQTCNCSQFCSEHKLRLDIEKLRVGGCQVPSPPQHGRYAVNTTTVPLGATLTVVCDAEYTVRNEHPMRCSNFSTWTGSPTTCEVGGCQVPSPPQHGRYNVNTTTVPLGATLTVICEAEYTVRNEHPMRCSNFSTWTGSPTTCEGSQTDWQTRALIAVVVILCISLVMNITCLVQKYRNKCLFKREKERSQANNEHQPLMSRNKIESQTDINTALPSAPPMQTGLDVEGSLNNGNCRHDTNTATNPDKDHISCTCINSEDETSGIKNSSNASDGKMLFQIYLITGTPEPTNQSPKEPDGVAKQPDNFSVADQPDSKIITKSMGGSIPDASPKGPVVQPEGEGLGSWDP</sequence>
<dbReference type="CDD" id="cd00033">
    <property type="entry name" value="CCP"/>
    <property type="match status" value="2"/>
</dbReference>
<evidence type="ECO:0000259" key="6">
    <source>
        <dbReference type="PROSITE" id="PS50923"/>
    </source>
</evidence>
<keyword evidence="2" id="KW-0768">Sushi</keyword>
<dbReference type="SMART" id="SM00032">
    <property type="entry name" value="CCP"/>
    <property type="match status" value="2"/>
</dbReference>
<feature type="disulfide bond" evidence="2">
    <location>
        <begin position="180"/>
        <end position="207"/>
    </location>
</feature>
<dbReference type="Pfam" id="PF00084">
    <property type="entry name" value="Sushi"/>
    <property type="match status" value="2"/>
</dbReference>
<evidence type="ECO:0000256" key="4">
    <source>
        <dbReference type="SAM" id="Phobius"/>
    </source>
</evidence>
<dbReference type="InterPro" id="IPR035976">
    <property type="entry name" value="Sushi/SCR/CCP_sf"/>
</dbReference>
<comment type="caution">
    <text evidence="7">The sequence shown here is derived from an EMBL/GenBank/DDBJ whole genome shotgun (WGS) entry which is preliminary data.</text>
</comment>
<dbReference type="OrthoDB" id="6127264at2759"/>
<dbReference type="EMBL" id="JAIWYP010000013">
    <property type="protein sequence ID" value="KAH3718574.1"/>
    <property type="molecule type" value="Genomic_DNA"/>
</dbReference>
<reference evidence="7" key="1">
    <citation type="journal article" date="2019" name="bioRxiv">
        <title>The Genome of the Zebra Mussel, Dreissena polymorpha: A Resource for Invasive Species Research.</title>
        <authorList>
            <person name="McCartney M.A."/>
            <person name="Auch B."/>
            <person name="Kono T."/>
            <person name="Mallez S."/>
            <person name="Zhang Y."/>
            <person name="Obille A."/>
            <person name="Becker A."/>
            <person name="Abrahante J.E."/>
            <person name="Garbe J."/>
            <person name="Badalamenti J.P."/>
            <person name="Herman A."/>
            <person name="Mangelson H."/>
            <person name="Liachko I."/>
            <person name="Sullivan S."/>
            <person name="Sone E.D."/>
            <person name="Koren S."/>
            <person name="Silverstein K.A.T."/>
            <person name="Beckman K.B."/>
            <person name="Gohl D.M."/>
        </authorList>
    </citation>
    <scope>NUCLEOTIDE SEQUENCE</scope>
    <source>
        <strain evidence="7">Duluth1</strain>
        <tissue evidence="7">Whole animal</tissue>
    </source>
</reference>
<feature type="disulfide bond" evidence="2">
    <location>
        <begin position="120"/>
        <end position="147"/>
    </location>
</feature>
<evidence type="ECO:0000313" key="8">
    <source>
        <dbReference type="Proteomes" id="UP000828390"/>
    </source>
</evidence>